<dbReference type="CDD" id="cd01908">
    <property type="entry name" value="YafJ"/>
    <property type="match status" value="1"/>
</dbReference>
<evidence type="ECO:0000259" key="2">
    <source>
        <dbReference type="PROSITE" id="PS51278"/>
    </source>
</evidence>
<feature type="domain" description="Glutamine amidotransferase type-2" evidence="2">
    <location>
        <begin position="2"/>
        <end position="287"/>
    </location>
</feature>
<evidence type="ECO:0000256" key="1">
    <source>
        <dbReference type="ARBA" id="ARBA00022962"/>
    </source>
</evidence>
<dbReference type="EC" id="2.4.2.-" evidence="3"/>
<dbReference type="PANTHER" id="PTHR43187">
    <property type="entry name" value="GLUTAMINE AMIDOTRANSFERASE DUG3-RELATED"/>
    <property type="match status" value="1"/>
</dbReference>
<proteinExistence type="predicted"/>
<keyword evidence="3" id="KW-0808">Transferase</keyword>
<accession>A0ABW7NF39</accession>
<dbReference type="InterPro" id="IPR029055">
    <property type="entry name" value="Ntn_hydrolases_N"/>
</dbReference>
<name>A0ABW7NF39_9BACT</name>
<reference evidence="3 4" key="1">
    <citation type="journal article" date="2013" name="Int. J. Syst. Evol. Microbiol.">
        <title>Marinoscillum luteum sp. nov., isolated from marine sediment.</title>
        <authorList>
            <person name="Cha I.T."/>
            <person name="Park S.J."/>
            <person name="Kim S.J."/>
            <person name="Kim J.G."/>
            <person name="Jung M.Y."/>
            <person name="Shin K.S."/>
            <person name="Kwon K.K."/>
            <person name="Yang S.H."/>
            <person name="Seo Y.S."/>
            <person name="Rhee S.K."/>
        </authorList>
    </citation>
    <scope>NUCLEOTIDE SEQUENCE [LARGE SCALE GENOMIC DNA]</scope>
    <source>
        <strain evidence="3 4">KCTC 23939</strain>
    </source>
</reference>
<dbReference type="InterPro" id="IPR017932">
    <property type="entry name" value="GATase_2_dom"/>
</dbReference>
<gene>
    <name evidence="3" type="ORF">ACHKAR_21695</name>
</gene>
<dbReference type="PANTHER" id="PTHR43187:SF1">
    <property type="entry name" value="GLUTAMINE AMIDOTRANSFERASE DUG3-RELATED"/>
    <property type="match status" value="1"/>
</dbReference>
<dbReference type="GO" id="GO:0016757">
    <property type="term" value="F:glycosyltransferase activity"/>
    <property type="evidence" value="ECO:0007669"/>
    <property type="project" value="UniProtKB-KW"/>
</dbReference>
<evidence type="ECO:0000313" key="4">
    <source>
        <dbReference type="Proteomes" id="UP001610063"/>
    </source>
</evidence>
<dbReference type="Proteomes" id="UP001610063">
    <property type="component" value="Unassembled WGS sequence"/>
</dbReference>
<organism evidence="3 4">
    <name type="scientific">Marinoscillum luteum</name>
    <dbReference type="NCBI Taxonomy" id="861051"/>
    <lineage>
        <taxon>Bacteria</taxon>
        <taxon>Pseudomonadati</taxon>
        <taxon>Bacteroidota</taxon>
        <taxon>Cytophagia</taxon>
        <taxon>Cytophagales</taxon>
        <taxon>Reichenbachiellaceae</taxon>
        <taxon>Marinoscillum</taxon>
    </lineage>
</organism>
<dbReference type="RefSeq" id="WP_395419586.1">
    <property type="nucleotide sequence ID" value="NZ_JBIPKE010000020.1"/>
</dbReference>
<keyword evidence="3" id="KW-0328">Glycosyltransferase</keyword>
<protein>
    <submittedName>
        <fullName evidence="3">Class II glutamine amidotransferase</fullName>
        <ecNumber evidence="3">2.4.2.-</ecNumber>
    </submittedName>
</protein>
<dbReference type="InterPro" id="IPR052373">
    <property type="entry name" value="Gamma-glu_amide_hydrolase"/>
</dbReference>
<keyword evidence="1 3" id="KW-0315">Glutamine amidotransferase</keyword>
<dbReference type="SUPFAM" id="SSF56235">
    <property type="entry name" value="N-terminal nucleophile aminohydrolases (Ntn hydrolases)"/>
    <property type="match status" value="1"/>
</dbReference>
<dbReference type="Gene3D" id="3.60.20.10">
    <property type="entry name" value="Glutamine Phosphoribosylpyrophosphate, subunit 1, domain 1"/>
    <property type="match status" value="1"/>
</dbReference>
<sequence>MCRFTFYQGKPIRIGSLITEPTHSLINQSFNALERDEPLNGDGFGLAWYNHSISNSPAFFKSVTPAWNNRNLIQLARITESTCIMAHVRAATQGLQVSENNCHPFSYQQYAFMHNGDIGGFHKIRRKIVQLLSDEAFEELKGSTDSEHFFCLVQDELKKRDTLPPHDQMSSSLMAAIRKVVELGQEMGVDEPSYMNMVLTDGSISVAVRFTTDIPENADSLYLNVGKRYACEDGVCHMISPGEHEKAVIISSEPLSDDPGWEPVPVNSMVVVKEGYVLDRLTIAMGD</sequence>
<dbReference type="InterPro" id="IPR026869">
    <property type="entry name" value="EgtC-like"/>
</dbReference>
<dbReference type="Pfam" id="PF13230">
    <property type="entry name" value="GATase_4"/>
    <property type="match status" value="1"/>
</dbReference>
<dbReference type="EMBL" id="JBIPKE010000020">
    <property type="protein sequence ID" value="MFH6986082.1"/>
    <property type="molecule type" value="Genomic_DNA"/>
</dbReference>
<keyword evidence="4" id="KW-1185">Reference proteome</keyword>
<dbReference type="PROSITE" id="PS51278">
    <property type="entry name" value="GATASE_TYPE_2"/>
    <property type="match status" value="1"/>
</dbReference>
<evidence type="ECO:0000313" key="3">
    <source>
        <dbReference type="EMBL" id="MFH6986082.1"/>
    </source>
</evidence>
<comment type="caution">
    <text evidence="3">The sequence shown here is derived from an EMBL/GenBank/DDBJ whole genome shotgun (WGS) entry which is preliminary data.</text>
</comment>